<organism evidence="3">
    <name type="scientific">marine metagenome</name>
    <dbReference type="NCBI Taxonomy" id="408172"/>
    <lineage>
        <taxon>unclassified sequences</taxon>
        <taxon>metagenomes</taxon>
        <taxon>ecological metagenomes</taxon>
    </lineage>
</organism>
<dbReference type="PANTHER" id="PTHR38686:SF1">
    <property type="entry name" value="APOLIPOPROTEIN N-ACYLTRANSFERASE"/>
    <property type="match status" value="1"/>
</dbReference>
<feature type="transmembrane region" description="Helical" evidence="1">
    <location>
        <begin position="59"/>
        <end position="78"/>
    </location>
</feature>
<keyword evidence="1" id="KW-0472">Membrane</keyword>
<reference evidence="3" key="1">
    <citation type="submission" date="2018-05" db="EMBL/GenBank/DDBJ databases">
        <authorList>
            <person name="Lanie J.A."/>
            <person name="Ng W.-L."/>
            <person name="Kazmierczak K.M."/>
            <person name="Andrzejewski T.M."/>
            <person name="Davidsen T.M."/>
            <person name="Wayne K.J."/>
            <person name="Tettelin H."/>
            <person name="Glass J.I."/>
            <person name="Rusch D."/>
            <person name="Podicherti R."/>
            <person name="Tsui H.-C.T."/>
            <person name="Winkler M.E."/>
        </authorList>
    </citation>
    <scope>NUCLEOTIDE SEQUENCE</scope>
</reference>
<protein>
    <recommendedName>
        <fullName evidence="2">Apolipoprotein N-acyltransferase N-terminal domain-containing protein</fullName>
    </recommendedName>
</protein>
<evidence type="ECO:0000313" key="3">
    <source>
        <dbReference type="EMBL" id="SVD40603.1"/>
    </source>
</evidence>
<dbReference type="GO" id="GO:0016410">
    <property type="term" value="F:N-acyltransferase activity"/>
    <property type="evidence" value="ECO:0007669"/>
    <property type="project" value="InterPro"/>
</dbReference>
<evidence type="ECO:0000256" key="1">
    <source>
        <dbReference type="SAM" id="Phobius"/>
    </source>
</evidence>
<feature type="non-terminal residue" evidence="3">
    <location>
        <position position="176"/>
    </location>
</feature>
<evidence type="ECO:0000259" key="2">
    <source>
        <dbReference type="Pfam" id="PF20154"/>
    </source>
</evidence>
<dbReference type="GO" id="GO:0016020">
    <property type="term" value="C:membrane"/>
    <property type="evidence" value="ECO:0007669"/>
    <property type="project" value="InterPro"/>
</dbReference>
<dbReference type="InterPro" id="IPR004563">
    <property type="entry name" value="Apolipo_AcylTrfase"/>
</dbReference>
<proteinExistence type="predicted"/>
<dbReference type="AlphaFoldDB" id="A0A382V283"/>
<dbReference type="GO" id="GO:0042158">
    <property type="term" value="P:lipoprotein biosynthetic process"/>
    <property type="evidence" value="ECO:0007669"/>
    <property type="project" value="InterPro"/>
</dbReference>
<name>A0A382V283_9ZZZZ</name>
<dbReference type="PANTHER" id="PTHR38686">
    <property type="entry name" value="APOLIPOPROTEIN N-ACYLTRANSFERASE"/>
    <property type="match status" value="1"/>
</dbReference>
<accession>A0A382V283</accession>
<dbReference type="EMBL" id="UINC01148614">
    <property type="protein sequence ID" value="SVD40603.1"/>
    <property type="molecule type" value="Genomic_DNA"/>
</dbReference>
<feature type="transmembrane region" description="Helical" evidence="1">
    <location>
        <begin position="12"/>
        <end position="30"/>
    </location>
</feature>
<dbReference type="InterPro" id="IPR045378">
    <property type="entry name" value="LNT_N"/>
</dbReference>
<feature type="transmembrane region" description="Helical" evidence="1">
    <location>
        <begin position="90"/>
        <end position="115"/>
    </location>
</feature>
<gene>
    <name evidence="3" type="ORF">METZ01_LOCUS393457</name>
</gene>
<sequence>MTPSFRDLRFSSPAHVFGIAALSGFLMFLSIPIFDWWPLAWVALAPVMLVLHDTPRRMIAAGLTFGFVSGVGKVYWITETVVNYGGLNPILGLFSMSIVALLVGAYGFIFCIFVARTGWQSMLFPILASSVWTAMELLQTYLFTGFPWELLGYSQYRTLPIIQIANITGVYGVGFL</sequence>
<keyword evidence="1" id="KW-0812">Transmembrane</keyword>
<keyword evidence="1" id="KW-1133">Transmembrane helix</keyword>
<dbReference type="Pfam" id="PF20154">
    <property type="entry name" value="LNT_N"/>
    <property type="match status" value="1"/>
</dbReference>
<feature type="domain" description="Apolipoprotein N-acyltransferase N-terminal" evidence="2">
    <location>
        <begin position="23"/>
        <end position="176"/>
    </location>
</feature>
<feature type="transmembrane region" description="Helical" evidence="1">
    <location>
        <begin position="122"/>
        <end position="143"/>
    </location>
</feature>